<dbReference type="eggNOG" id="arCOG01927">
    <property type="taxonomic scope" value="Archaea"/>
</dbReference>
<accession>E1QT19</accession>
<dbReference type="RefSeq" id="WP_013336611.1">
    <property type="nucleotide sequence ID" value="NC_014537.1"/>
</dbReference>
<dbReference type="KEGG" id="vdi:Vdis_1500"/>
<dbReference type="Pfam" id="PF06240">
    <property type="entry name" value="COXG"/>
    <property type="match status" value="1"/>
</dbReference>
<dbReference type="OrthoDB" id="24617at2157"/>
<dbReference type="SUPFAM" id="SSF55961">
    <property type="entry name" value="Bet v1-like"/>
    <property type="match status" value="1"/>
</dbReference>
<sequence length="156" mass="17380">MSSELHYNGSFTISKAPSDVLNFITDLSRAITCIPNIVNYEVLNKDRVRARFRVDLGNEVPIAELRRITTDAIIELISQSGNEIKYRVDGRAAGSTISVLLTIRVNGSGNDSRIDWDAVASLGRLLQLMSKFVNIDSLVKRISEDTIHGFIECLLR</sequence>
<proteinExistence type="predicted"/>
<dbReference type="STRING" id="572478.Vdis_1500"/>
<keyword evidence="2" id="KW-1185">Reference proteome</keyword>
<dbReference type="AlphaFoldDB" id="E1QT19"/>
<dbReference type="EMBL" id="CP002100">
    <property type="protein sequence ID" value="ADN50886.1"/>
    <property type="molecule type" value="Genomic_DNA"/>
</dbReference>
<dbReference type="InterPro" id="IPR023393">
    <property type="entry name" value="START-like_dom_sf"/>
</dbReference>
<dbReference type="Gene3D" id="3.30.530.20">
    <property type="match status" value="1"/>
</dbReference>
<name>E1QT19_VULDI</name>
<dbReference type="Proteomes" id="UP000006681">
    <property type="component" value="Chromosome"/>
</dbReference>
<gene>
    <name evidence="1" type="ordered locus">Vdis_1500</name>
</gene>
<evidence type="ECO:0000313" key="2">
    <source>
        <dbReference type="Proteomes" id="UP000006681"/>
    </source>
</evidence>
<protein>
    <submittedName>
        <fullName evidence="1">Carbon monoxide dehydrogenase subunit G</fullName>
    </submittedName>
</protein>
<dbReference type="HOGENOM" id="CLU_1700193_0_0_2"/>
<reference evidence="1 2" key="1">
    <citation type="journal article" date="2010" name="Stand. Genomic Sci.">
        <title>Complete genome sequence of Vulcanisaeta distributa type strain (IC-017).</title>
        <authorList>
            <person name="Mavromatis K."/>
            <person name="Sikorski J."/>
            <person name="Pabst E."/>
            <person name="Teshima H."/>
            <person name="Lapidus A."/>
            <person name="Lucas S."/>
            <person name="Nolan M."/>
            <person name="Glavina Del Rio T."/>
            <person name="Cheng J.F."/>
            <person name="Bruce D."/>
            <person name="Goodwin L."/>
            <person name="Pitluck S."/>
            <person name="Liolios K."/>
            <person name="Ivanova N."/>
            <person name="Mikhailova N."/>
            <person name="Pati A."/>
            <person name="Chen A."/>
            <person name="Palaniappan K."/>
            <person name="Land M."/>
            <person name="Hauser L."/>
            <person name="Chang Y.J."/>
            <person name="Jeffries C.D."/>
            <person name="Rohde M."/>
            <person name="Spring S."/>
            <person name="Goker M."/>
            <person name="Wirth R."/>
            <person name="Woyke T."/>
            <person name="Bristow J."/>
            <person name="Eisen J.A."/>
            <person name="Markowitz V."/>
            <person name="Hugenholtz P."/>
            <person name="Klenk H.P."/>
            <person name="Kyrpides N.C."/>
        </authorList>
    </citation>
    <scope>NUCLEOTIDE SEQUENCE [LARGE SCALE GENOMIC DNA]</scope>
    <source>
        <strain evidence="2">DSM 14429 / JCM 11212 / NBRC 100878 / IC-017</strain>
    </source>
</reference>
<dbReference type="GeneID" id="9752437"/>
<organism evidence="1 2">
    <name type="scientific">Vulcanisaeta distributa (strain DSM 14429 / JCM 11212 / NBRC 100878 / IC-017)</name>
    <dbReference type="NCBI Taxonomy" id="572478"/>
    <lineage>
        <taxon>Archaea</taxon>
        <taxon>Thermoproteota</taxon>
        <taxon>Thermoprotei</taxon>
        <taxon>Thermoproteales</taxon>
        <taxon>Thermoproteaceae</taxon>
        <taxon>Vulcanisaeta</taxon>
    </lineage>
</organism>
<dbReference type="InterPro" id="IPR010419">
    <property type="entry name" value="CO_DH_gsu"/>
</dbReference>
<evidence type="ECO:0000313" key="1">
    <source>
        <dbReference type="EMBL" id="ADN50886.1"/>
    </source>
</evidence>
<reference evidence="2" key="2">
    <citation type="journal article" date="2010" name="Stand. Genomic Sci.">
        <title>Complete genome sequence of Vulcanisaeta distributa type strain (IC-017T).</title>
        <authorList>
            <person name="Mavromatis K."/>
            <person name="Sikorski J."/>
            <person name="Pabst E."/>
            <person name="Teshima H."/>
            <person name="Lapidus A."/>
            <person name="Lucas S."/>
            <person name="Nolan M."/>
            <person name="Glavina Del Rio T."/>
            <person name="Cheng J."/>
            <person name="Bruce D."/>
            <person name="Goodwin L."/>
            <person name="Pitluck S."/>
            <person name="Liolios K."/>
            <person name="Ivanova N."/>
            <person name="Mikhailova N."/>
            <person name="Pati A."/>
            <person name="Chen A."/>
            <person name="Palaniappan K."/>
            <person name="Land M."/>
            <person name="Hauser L."/>
            <person name="Chang Y."/>
            <person name="Jeffries C."/>
            <person name="Rohde M."/>
            <person name="Spring S."/>
            <person name="Goker M."/>
            <person name="Wirth R."/>
            <person name="Woyke T."/>
            <person name="Bristow J."/>
            <person name="Eisen J."/>
            <person name="Markowitz V."/>
            <person name="Hugenholtz P."/>
            <person name="Klenk H."/>
            <person name="Kyrpides N."/>
        </authorList>
    </citation>
    <scope>NUCLEOTIDE SEQUENCE [LARGE SCALE GENOMIC DNA]</scope>
    <source>
        <strain evidence="2">DSM 14429 / JCM 11212 / NBRC 100878 / IC-017</strain>
    </source>
</reference>